<keyword evidence="4" id="KW-1185">Reference proteome</keyword>
<dbReference type="InterPro" id="IPR012340">
    <property type="entry name" value="NA-bd_OB-fold"/>
</dbReference>
<dbReference type="Pfam" id="PF00313">
    <property type="entry name" value="CSD"/>
    <property type="match status" value="1"/>
</dbReference>
<accession>A0ABD2QKA2</accession>
<evidence type="ECO:0000256" key="1">
    <source>
        <dbReference type="SAM" id="MobiDB-lite"/>
    </source>
</evidence>
<proteinExistence type="predicted"/>
<dbReference type="EMBL" id="JBJKFK010000085">
    <property type="protein sequence ID" value="KAL3319979.1"/>
    <property type="molecule type" value="Genomic_DNA"/>
</dbReference>
<feature type="region of interest" description="Disordered" evidence="1">
    <location>
        <begin position="89"/>
        <end position="217"/>
    </location>
</feature>
<feature type="compositionally biased region" description="Basic residues" evidence="1">
    <location>
        <begin position="137"/>
        <end position="148"/>
    </location>
</feature>
<dbReference type="AlphaFoldDB" id="A0ABD2QKA2"/>
<feature type="domain" description="CSD" evidence="2">
    <location>
        <begin position="27"/>
        <end position="94"/>
    </location>
</feature>
<feature type="compositionally biased region" description="Basic and acidic residues" evidence="1">
    <location>
        <begin position="126"/>
        <end position="136"/>
    </location>
</feature>
<dbReference type="InterPro" id="IPR002059">
    <property type="entry name" value="CSP_DNA-bd"/>
</dbReference>
<comment type="caution">
    <text evidence="3">The sequence shown here is derived from an EMBL/GenBank/DDBJ whole genome shotgun (WGS) entry which is preliminary data.</text>
</comment>
<dbReference type="InterPro" id="IPR011129">
    <property type="entry name" value="CSD"/>
</dbReference>
<protein>
    <recommendedName>
        <fullName evidence="2">CSD domain-containing protein</fullName>
    </recommendedName>
</protein>
<organism evidence="3 4">
    <name type="scientific">Cichlidogyrus casuarinus</name>
    <dbReference type="NCBI Taxonomy" id="1844966"/>
    <lineage>
        <taxon>Eukaryota</taxon>
        <taxon>Metazoa</taxon>
        <taxon>Spiralia</taxon>
        <taxon>Lophotrochozoa</taxon>
        <taxon>Platyhelminthes</taxon>
        <taxon>Monogenea</taxon>
        <taxon>Monopisthocotylea</taxon>
        <taxon>Dactylogyridea</taxon>
        <taxon>Ancyrocephalidae</taxon>
        <taxon>Cichlidogyrus</taxon>
    </lineage>
</organism>
<name>A0ABD2QKA2_9PLAT</name>
<sequence length="217" mass="23819">MEKETAQTTEAQAEKRRVDVLEVLIKKCTGTVKWYSHKLLYGFISREDSQEDVFVHRSAIAASNAKTPNLRNGEAVEFSVVRTTNGVEAFNVTGPNGDPVQGFQLSHRPRRRRPPVSAASGDAPPEPEKNGEAKDTRKPRRKPRRGRGSKQPNGTHSEGDVYYEVEDEANGEGGERGESPSAGRERRVKRGGFSYGRRGRGGGFRGGRGAKRTGVEA</sequence>
<dbReference type="PANTHER" id="PTHR11544">
    <property type="entry name" value="COLD SHOCK DOMAIN CONTAINING PROTEINS"/>
    <property type="match status" value="1"/>
</dbReference>
<evidence type="ECO:0000313" key="3">
    <source>
        <dbReference type="EMBL" id="KAL3319979.1"/>
    </source>
</evidence>
<gene>
    <name evidence="3" type="ORF">Ciccas_001337</name>
</gene>
<evidence type="ECO:0000313" key="4">
    <source>
        <dbReference type="Proteomes" id="UP001626550"/>
    </source>
</evidence>
<dbReference type="InterPro" id="IPR019844">
    <property type="entry name" value="CSD_CS"/>
</dbReference>
<dbReference type="CDD" id="cd04458">
    <property type="entry name" value="CSP_CDS"/>
    <property type="match status" value="1"/>
</dbReference>
<dbReference type="PROSITE" id="PS00352">
    <property type="entry name" value="CSD_1"/>
    <property type="match status" value="1"/>
</dbReference>
<dbReference type="SUPFAM" id="SSF50249">
    <property type="entry name" value="Nucleic acid-binding proteins"/>
    <property type="match status" value="1"/>
</dbReference>
<feature type="compositionally biased region" description="Acidic residues" evidence="1">
    <location>
        <begin position="161"/>
        <end position="170"/>
    </location>
</feature>
<dbReference type="Gene3D" id="2.40.50.140">
    <property type="entry name" value="Nucleic acid-binding proteins"/>
    <property type="match status" value="1"/>
</dbReference>
<dbReference type="PRINTS" id="PR00050">
    <property type="entry name" value="COLDSHOCK"/>
</dbReference>
<dbReference type="Proteomes" id="UP001626550">
    <property type="component" value="Unassembled WGS sequence"/>
</dbReference>
<dbReference type="InterPro" id="IPR050181">
    <property type="entry name" value="Cold_shock_domain"/>
</dbReference>
<evidence type="ECO:0000259" key="2">
    <source>
        <dbReference type="PROSITE" id="PS51857"/>
    </source>
</evidence>
<reference evidence="3 4" key="1">
    <citation type="submission" date="2024-11" db="EMBL/GenBank/DDBJ databases">
        <title>Adaptive evolution of stress response genes in parasites aligns with host niche diversity.</title>
        <authorList>
            <person name="Hahn C."/>
            <person name="Resl P."/>
        </authorList>
    </citation>
    <scope>NUCLEOTIDE SEQUENCE [LARGE SCALE GENOMIC DNA]</scope>
    <source>
        <strain evidence="3">EGGRZ-B1_66</strain>
        <tissue evidence="3">Body</tissue>
    </source>
</reference>
<dbReference type="SMART" id="SM00357">
    <property type="entry name" value="CSP"/>
    <property type="match status" value="1"/>
</dbReference>
<dbReference type="PROSITE" id="PS51857">
    <property type="entry name" value="CSD_2"/>
    <property type="match status" value="1"/>
</dbReference>